<evidence type="ECO:0000256" key="2">
    <source>
        <dbReference type="ARBA" id="ARBA00007049"/>
    </source>
</evidence>
<reference evidence="7" key="1">
    <citation type="submission" date="2020-10" db="EMBL/GenBank/DDBJ databases">
        <title>High-Quality Genome Resource of Clonostachys rosea strain S41 by Oxford Nanopore Long-Read Sequencing.</title>
        <authorList>
            <person name="Wang H."/>
        </authorList>
    </citation>
    <scope>NUCLEOTIDE SEQUENCE</scope>
    <source>
        <strain evidence="7">S41</strain>
    </source>
</reference>
<evidence type="ECO:0000256" key="6">
    <source>
        <dbReference type="SAM" id="MobiDB-lite"/>
    </source>
</evidence>
<comment type="similarity">
    <text evidence="2">Belongs to the CCC1 family.</text>
</comment>
<dbReference type="InterPro" id="IPR008217">
    <property type="entry name" value="Ccc1_fam"/>
</dbReference>
<dbReference type="EMBL" id="JADCTT010000018">
    <property type="protein sequence ID" value="KAF9743165.1"/>
    <property type="molecule type" value="Genomic_DNA"/>
</dbReference>
<comment type="caution">
    <text evidence="7">The sequence shown here is derived from an EMBL/GenBank/DDBJ whole genome shotgun (WGS) entry which is preliminary data.</text>
</comment>
<dbReference type="Pfam" id="PF01988">
    <property type="entry name" value="VIT1"/>
    <property type="match status" value="1"/>
</dbReference>
<dbReference type="Proteomes" id="UP000616885">
    <property type="component" value="Unassembled WGS sequence"/>
</dbReference>
<dbReference type="GO" id="GO:0012505">
    <property type="term" value="C:endomembrane system"/>
    <property type="evidence" value="ECO:0007669"/>
    <property type="project" value="UniProtKB-SubCell"/>
</dbReference>
<proteinExistence type="inferred from homology"/>
<evidence type="ECO:0000313" key="8">
    <source>
        <dbReference type="Proteomes" id="UP000616885"/>
    </source>
</evidence>
<evidence type="ECO:0000256" key="5">
    <source>
        <dbReference type="ARBA" id="ARBA00023136"/>
    </source>
</evidence>
<dbReference type="GO" id="GO:0005384">
    <property type="term" value="F:manganese ion transmembrane transporter activity"/>
    <property type="evidence" value="ECO:0007669"/>
    <property type="project" value="InterPro"/>
</dbReference>
<keyword evidence="4" id="KW-1133">Transmembrane helix</keyword>
<sequence>MGSRPSEQQALLSSVSEHNNYSTSRSSSYQSISTLNDDYDSDALEHDKAKRDLFIARFLADFTLGFSDGLTVPFALTAGLSSLGTAQTVIYAGFAELCAGSISMGIGGYLSALDEVRANERCQNIEDKKSLGGARMMSKKPAVCRIIPKMRRLRSVLTPARTTRAVLPLKIWFANISNP</sequence>
<evidence type="ECO:0000256" key="4">
    <source>
        <dbReference type="ARBA" id="ARBA00022989"/>
    </source>
</evidence>
<organism evidence="7 8">
    <name type="scientific">Bionectria ochroleuca</name>
    <name type="common">Gliocladium roseum</name>
    <dbReference type="NCBI Taxonomy" id="29856"/>
    <lineage>
        <taxon>Eukaryota</taxon>
        <taxon>Fungi</taxon>
        <taxon>Dikarya</taxon>
        <taxon>Ascomycota</taxon>
        <taxon>Pezizomycotina</taxon>
        <taxon>Sordariomycetes</taxon>
        <taxon>Hypocreomycetidae</taxon>
        <taxon>Hypocreales</taxon>
        <taxon>Bionectriaceae</taxon>
        <taxon>Clonostachys</taxon>
    </lineage>
</organism>
<evidence type="ECO:0000256" key="3">
    <source>
        <dbReference type="ARBA" id="ARBA00022692"/>
    </source>
</evidence>
<evidence type="ECO:0000313" key="7">
    <source>
        <dbReference type="EMBL" id="KAF9743165.1"/>
    </source>
</evidence>
<feature type="region of interest" description="Disordered" evidence="6">
    <location>
        <begin position="1"/>
        <end position="28"/>
    </location>
</feature>
<gene>
    <name evidence="7" type="ORF">IM811_006821</name>
</gene>
<comment type="subcellular location">
    <subcellularLocation>
        <location evidence="1">Endomembrane system</location>
        <topology evidence="1">Multi-pass membrane protein</topology>
    </subcellularLocation>
</comment>
<protein>
    <submittedName>
        <fullName evidence="7">Uncharacterized protein</fullName>
    </submittedName>
</protein>
<name>A0A8H7N277_BIOOC</name>
<keyword evidence="5" id="KW-0472">Membrane</keyword>
<feature type="compositionally biased region" description="Polar residues" evidence="6">
    <location>
        <begin position="1"/>
        <end position="21"/>
    </location>
</feature>
<accession>A0A8H7N277</accession>
<dbReference type="PANTHER" id="PTHR31851">
    <property type="entry name" value="FE(2+)/MN(2+) TRANSPORTER PCL1"/>
    <property type="match status" value="1"/>
</dbReference>
<evidence type="ECO:0000256" key="1">
    <source>
        <dbReference type="ARBA" id="ARBA00004127"/>
    </source>
</evidence>
<dbReference type="GO" id="GO:0030026">
    <property type="term" value="P:intracellular manganese ion homeostasis"/>
    <property type="evidence" value="ECO:0007669"/>
    <property type="project" value="InterPro"/>
</dbReference>
<keyword evidence="3" id="KW-0812">Transmembrane</keyword>
<dbReference type="AlphaFoldDB" id="A0A8H7N277"/>